<dbReference type="RefSeq" id="WP_042682199.1">
    <property type="nucleotide sequence ID" value="NZ_CABKTM010000043.1"/>
</dbReference>
<evidence type="ECO:0000259" key="1">
    <source>
        <dbReference type="Pfam" id="PF00882"/>
    </source>
</evidence>
<accession>A0A9X2MFC1</accession>
<protein>
    <submittedName>
        <fullName evidence="2">Zinc dependent phospholipase C family protein</fullName>
    </submittedName>
</protein>
<dbReference type="Proteomes" id="UP001142078">
    <property type="component" value="Unassembled WGS sequence"/>
</dbReference>
<comment type="caution">
    <text evidence="2">The sequence shown here is derived from an EMBL/GenBank/DDBJ whole genome shotgun (WGS) entry which is preliminary data.</text>
</comment>
<dbReference type="AlphaFoldDB" id="A0A9X2MFC1"/>
<reference evidence="2" key="1">
    <citation type="submission" date="2022-07" db="EMBL/GenBank/DDBJ databases">
        <title>Enhanced cultured diversity of the mouse gut microbiota enables custom-made synthetic communities.</title>
        <authorList>
            <person name="Afrizal A."/>
        </authorList>
    </citation>
    <scope>NUCLEOTIDE SEQUENCE</scope>
    <source>
        <strain evidence="2">DSM 29482</strain>
    </source>
</reference>
<keyword evidence="3" id="KW-1185">Reference proteome</keyword>
<evidence type="ECO:0000313" key="3">
    <source>
        <dbReference type="Proteomes" id="UP001142078"/>
    </source>
</evidence>
<name>A0A9X2MFC1_9FIRM</name>
<organism evidence="2 3">
    <name type="scientific">Anaerosalibacter massiliensis</name>
    <dbReference type="NCBI Taxonomy" id="1347392"/>
    <lineage>
        <taxon>Bacteria</taxon>
        <taxon>Bacillati</taxon>
        <taxon>Bacillota</taxon>
        <taxon>Tissierellia</taxon>
        <taxon>Tissierellales</taxon>
        <taxon>Sporanaerobacteraceae</taxon>
        <taxon>Anaerosalibacter</taxon>
    </lineage>
</organism>
<dbReference type="Pfam" id="PF00882">
    <property type="entry name" value="Zn_dep_PLPC"/>
    <property type="match status" value="1"/>
</dbReference>
<evidence type="ECO:0000313" key="2">
    <source>
        <dbReference type="EMBL" id="MCR2042503.1"/>
    </source>
</evidence>
<sequence>MFQIFGDTHKLIASNIYDNIRETYNIDLDKKKLLWGSVAPDILPQLKLQRHYKDESLDFVVNEITKLIFLGRYMDLESGIEIISKKYISKKIGIISHFLSDFLCLPHAERWTFTKNMFKHLSYESKLNDYVTKHDFKENVININDIDIFQDKKINLKKLVKIYIENVIEEYSIKKGFENDLDFSLSLNLKISYFIIDTINVYNEAMKREFAFEF</sequence>
<gene>
    <name evidence="2" type="ORF">NSA23_00095</name>
</gene>
<proteinExistence type="predicted"/>
<dbReference type="InterPro" id="IPR029002">
    <property type="entry name" value="PLPC/GPLD1"/>
</dbReference>
<feature type="domain" description="Phospholipase C/D" evidence="1">
    <location>
        <begin position="8"/>
        <end position="162"/>
    </location>
</feature>
<dbReference type="EMBL" id="JANJZL010000001">
    <property type="protein sequence ID" value="MCR2042503.1"/>
    <property type="molecule type" value="Genomic_DNA"/>
</dbReference>